<proteinExistence type="predicted"/>
<dbReference type="InterPro" id="IPR036097">
    <property type="entry name" value="HisK_dim/P_sf"/>
</dbReference>
<dbReference type="SUPFAM" id="SSF47384">
    <property type="entry name" value="Homodimeric domain of signal transducing histidine kinase"/>
    <property type="match status" value="1"/>
</dbReference>
<evidence type="ECO:0000256" key="8">
    <source>
        <dbReference type="ARBA" id="ARBA00023012"/>
    </source>
</evidence>
<dbReference type="PANTHER" id="PTHR43065:SF10">
    <property type="entry name" value="PEROXIDE STRESS-ACTIVATED HISTIDINE KINASE MAK3"/>
    <property type="match status" value="1"/>
</dbReference>
<dbReference type="Proteomes" id="UP001319827">
    <property type="component" value="Chromosome"/>
</dbReference>
<name>A0ABM8HUK5_9BACT</name>
<keyword evidence="5" id="KW-0547">Nucleotide-binding</keyword>
<keyword evidence="8" id="KW-0902">Two-component regulatory system</keyword>
<evidence type="ECO:0000256" key="1">
    <source>
        <dbReference type="ARBA" id="ARBA00000085"/>
    </source>
</evidence>
<organism evidence="11 12">
    <name type="scientific">Desulfuromonas versatilis</name>
    <dbReference type="NCBI Taxonomy" id="2802975"/>
    <lineage>
        <taxon>Bacteria</taxon>
        <taxon>Pseudomonadati</taxon>
        <taxon>Thermodesulfobacteriota</taxon>
        <taxon>Desulfuromonadia</taxon>
        <taxon>Desulfuromonadales</taxon>
        <taxon>Desulfuromonadaceae</taxon>
        <taxon>Desulfuromonas</taxon>
    </lineage>
</organism>
<evidence type="ECO:0000256" key="2">
    <source>
        <dbReference type="ARBA" id="ARBA00012438"/>
    </source>
</evidence>
<dbReference type="InterPro" id="IPR036890">
    <property type="entry name" value="HATPase_C_sf"/>
</dbReference>
<dbReference type="InterPro" id="IPR005467">
    <property type="entry name" value="His_kinase_dom"/>
</dbReference>
<evidence type="ECO:0000256" key="3">
    <source>
        <dbReference type="ARBA" id="ARBA00022553"/>
    </source>
</evidence>
<reference evidence="11 12" key="1">
    <citation type="journal article" date="2016" name="C (Basel)">
        <title>Selective Growth of and Electricity Production by Marine Exoelectrogenic Bacteria in Self-Aggregated Hydrogel of Microbially Reduced Graphene Oxide.</title>
        <authorList>
            <person name="Yoshida N."/>
            <person name="Goto Y."/>
            <person name="Miyata Y."/>
        </authorList>
    </citation>
    <scope>NUCLEOTIDE SEQUENCE [LARGE SCALE GENOMIC DNA]</scope>
    <source>
        <strain evidence="11 12">NIT-T3</strain>
    </source>
</reference>
<keyword evidence="7" id="KW-0067">ATP-binding</keyword>
<feature type="transmembrane region" description="Helical" evidence="9">
    <location>
        <begin position="301"/>
        <end position="324"/>
    </location>
</feature>
<sequence length="580" mass="66558">MIHQVIKKLEGTKHRIIASTFVLLLGLFVLFALFDLKNRFSDYKYFSLEINNHVEKAYNSELIYLNTRIINYLNRVIKENNLAEMTIRRDLDGIKTLIDPLLRDFGNRYVPVFFISVVDINNKEIYQAVDGSFEYMNALPSPATKEALDKNKPTHGFEFHGLPFHYNISIPIVTENDKKICGAVELALNPSWFDFKLRWFLEEIRVAIYTVDQQPVEDFGFNRDRFYPLPPDYGNKRATDKAFFQSIIKDIDVQKKSIEVKGKSGHYMISSFPLLGHDQKEVGRLLVASSMSKLRDRQWDYFSIWILCFICTIGLMLIISLIGFRKYEKIIVDQEKKIAHHSKRCAQAEMLSYIGHQWRQPLNTLSMAIQNLELQNQLGKLNKDLFEKQIILANKNVDYLTHVIEDWRALLTAGATRQPIDLAKSVNRAIDIVRPTLDHSRILIENRIEGSYKTKGFANDIVQITVNVLLNAKDALAGHDGNRIIMLSSSEENGLVTVRFQDSGGGMPPTLLQRVFEAYLTTKDDSVGTGLGLYLCRQLAENLENGKVWAENQEFGFDGQRYYGACIYLQFRAINEGVSP</sequence>
<reference evidence="11 12" key="2">
    <citation type="journal article" date="2021" name="Int. J. Syst. Evol. Microbiol.">
        <title>Isolation and Polyphasic Characterization of Desulfuromonas versatilis sp. Nov., an Electrogenic Bacteria Capable of Versatile Metabolism Isolated from a Graphene Oxide-Reducing Enrichment Culture.</title>
        <authorList>
            <person name="Xie L."/>
            <person name="Yoshida N."/>
            <person name="Ishii S."/>
            <person name="Meng L."/>
        </authorList>
    </citation>
    <scope>NUCLEOTIDE SEQUENCE [LARGE SCALE GENOMIC DNA]</scope>
    <source>
        <strain evidence="11 12">NIT-T3</strain>
    </source>
</reference>
<comment type="catalytic activity">
    <reaction evidence="1">
        <text>ATP + protein L-histidine = ADP + protein N-phospho-L-histidine.</text>
        <dbReference type="EC" id="2.7.13.3"/>
    </reaction>
</comment>
<keyword evidence="9" id="KW-0812">Transmembrane</keyword>
<evidence type="ECO:0000256" key="5">
    <source>
        <dbReference type="ARBA" id="ARBA00022741"/>
    </source>
</evidence>
<evidence type="ECO:0000256" key="6">
    <source>
        <dbReference type="ARBA" id="ARBA00022777"/>
    </source>
</evidence>
<dbReference type="PRINTS" id="PR00344">
    <property type="entry name" value="BCTRLSENSOR"/>
</dbReference>
<dbReference type="PROSITE" id="PS50109">
    <property type="entry name" value="HIS_KIN"/>
    <property type="match status" value="1"/>
</dbReference>
<dbReference type="Pfam" id="PF02518">
    <property type="entry name" value="HATPase_c"/>
    <property type="match status" value="1"/>
</dbReference>
<dbReference type="PANTHER" id="PTHR43065">
    <property type="entry name" value="SENSOR HISTIDINE KINASE"/>
    <property type="match status" value="1"/>
</dbReference>
<evidence type="ECO:0000313" key="12">
    <source>
        <dbReference type="Proteomes" id="UP001319827"/>
    </source>
</evidence>
<gene>
    <name evidence="11" type="ORF">DESUT3_30850</name>
</gene>
<accession>A0ABM8HUK5</accession>
<keyword evidence="9" id="KW-0472">Membrane</keyword>
<dbReference type="SMART" id="SM00387">
    <property type="entry name" value="HATPase_c"/>
    <property type="match status" value="1"/>
</dbReference>
<keyword evidence="4" id="KW-0808">Transferase</keyword>
<dbReference type="InterPro" id="IPR004358">
    <property type="entry name" value="Sig_transdc_His_kin-like_C"/>
</dbReference>
<keyword evidence="12" id="KW-1185">Reference proteome</keyword>
<evidence type="ECO:0000313" key="11">
    <source>
        <dbReference type="EMBL" id="BCR06016.1"/>
    </source>
</evidence>
<dbReference type="EC" id="2.7.13.3" evidence="2"/>
<evidence type="ECO:0000256" key="4">
    <source>
        <dbReference type="ARBA" id="ARBA00022679"/>
    </source>
</evidence>
<keyword evidence="3" id="KW-0597">Phosphoprotein</keyword>
<dbReference type="EMBL" id="AP024355">
    <property type="protein sequence ID" value="BCR06016.1"/>
    <property type="molecule type" value="Genomic_DNA"/>
</dbReference>
<evidence type="ECO:0000256" key="9">
    <source>
        <dbReference type="SAM" id="Phobius"/>
    </source>
</evidence>
<dbReference type="SUPFAM" id="SSF55874">
    <property type="entry name" value="ATPase domain of HSP90 chaperone/DNA topoisomerase II/histidine kinase"/>
    <property type="match status" value="1"/>
</dbReference>
<feature type="domain" description="Histidine kinase" evidence="10">
    <location>
        <begin position="353"/>
        <end position="575"/>
    </location>
</feature>
<dbReference type="InterPro" id="IPR003594">
    <property type="entry name" value="HATPase_dom"/>
</dbReference>
<evidence type="ECO:0000256" key="7">
    <source>
        <dbReference type="ARBA" id="ARBA00022840"/>
    </source>
</evidence>
<dbReference type="InterPro" id="IPR003661">
    <property type="entry name" value="HisK_dim/P_dom"/>
</dbReference>
<dbReference type="CDD" id="cd00082">
    <property type="entry name" value="HisKA"/>
    <property type="match status" value="1"/>
</dbReference>
<evidence type="ECO:0000259" key="10">
    <source>
        <dbReference type="PROSITE" id="PS50109"/>
    </source>
</evidence>
<feature type="transmembrane region" description="Helical" evidence="9">
    <location>
        <begin position="16"/>
        <end position="34"/>
    </location>
</feature>
<dbReference type="RefSeq" id="WP_225911532.1">
    <property type="nucleotide sequence ID" value="NZ_AP024355.1"/>
</dbReference>
<keyword evidence="6" id="KW-0418">Kinase</keyword>
<keyword evidence="9" id="KW-1133">Transmembrane helix</keyword>
<dbReference type="Gene3D" id="3.30.565.10">
    <property type="entry name" value="Histidine kinase-like ATPase, C-terminal domain"/>
    <property type="match status" value="1"/>
</dbReference>
<protein>
    <recommendedName>
        <fullName evidence="2">histidine kinase</fullName>
        <ecNumber evidence="2">2.7.13.3</ecNumber>
    </recommendedName>
</protein>